<evidence type="ECO:0000256" key="1">
    <source>
        <dbReference type="ARBA" id="ARBA00022593"/>
    </source>
</evidence>
<dbReference type="PANTHER" id="PTHR12652:SF50">
    <property type="entry name" value="PEROXIN 11"/>
    <property type="match status" value="1"/>
</dbReference>
<keyword evidence="6" id="KW-1185">Reference proteome</keyword>
<evidence type="ECO:0000313" key="6">
    <source>
        <dbReference type="Proteomes" id="UP000716291"/>
    </source>
</evidence>
<keyword evidence="3" id="KW-0576">Peroxisome</keyword>
<sequence length="243" mass="27696">MVLNHENVDAFNRYLNTTVGREKLCRLVQYFARFYAYYLFRNGAPKDTIQRWIDLKNHLGNGRKFFRLLKPVEFAQVGVKSLAIKDEILRYTAIAKQAGMFFYYLSEAFVLSNAISFYKPKNIKQITEFGQRCWLGALIASLLSGLYKFRQLSIREHMLEKSRTALVNSEEKPEAQVTELKAQEKALAKDKHNAKYQFVQDAVDAIIPLAGLGLLKADEGIVGLAGMTTSLLAMNSQWKKLNG</sequence>
<reference evidence="5" key="1">
    <citation type="journal article" date="2020" name="Microb. Genom.">
        <title>Genetic diversity of clinical and environmental Mucorales isolates obtained from an investigation of mucormycosis cases among solid organ transplant recipients.</title>
        <authorList>
            <person name="Nguyen M.H."/>
            <person name="Kaul D."/>
            <person name="Muto C."/>
            <person name="Cheng S.J."/>
            <person name="Richter R.A."/>
            <person name="Bruno V.M."/>
            <person name="Liu G."/>
            <person name="Beyhan S."/>
            <person name="Sundermann A.J."/>
            <person name="Mounaud S."/>
            <person name="Pasculle A.W."/>
            <person name="Nierman W.C."/>
            <person name="Driscoll E."/>
            <person name="Cumbie R."/>
            <person name="Clancy C.J."/>
            <person name="Dupont C.L."/>
        </authorList>
    </citation>
    <scope>NUCLEOTIDE SEQUENCE</scope>
    <source>
        <strain evidence="5">GL11</strain>
    </source>
</reference>
<proteinExistence type="predicted"/>
<evidence type="ECO:0000313" key="5">
    <source>
        <dbReference type="EMBL" id="KAG1306211.1"/>
    </source>
</evidence>
<name>A0A9P6X684_RHIOR</name>
<protein>
    <recommendedName>
        <fullName evidence="7">Peroxisomal biogenesis factor 11</fullName>
    </recommendedName>
</protein>
<dbReference type="Pfam" id="PF05648">
    <property type="entry name" value="PEX11"/>
    <property type="match status" value="1"/>
</dbReference>
<evidence type="ECO:0008006" key="7">
    <source>
        <dbReference type="Google" id="ProtNLM"/>
    </source>
</evidence>
<organism evidence="5 6">
    <name type="scientific">Rhizopus oryzae</name>
    <name type="common">Mucormycosis agent</name>
    <name type="synonym">Rhizopus arrhizus var. delemar</name>
    <dbReference type="NCBI Taxonomy" id="64495"/>
    <lineage>
        <taxon>Eukaryota</taxon>
        <taxon>Fungi</taxon>
        <taxon>Fungi incertae sedis</taxon>
        <taxon>Mucoromycota</taxon>
        <taxon>Mucoromycotina</taxon>
        <taxon>Mucoromycetes</taxon>
        <taxon>Mucorales</taxon>
        <taxon>Mucorineae</taxon>
        <taxon>Rhizopodaceae</taxon>
        <taxon>Rhizopus</taxon>
    </lineage>
</organism>
<dbReference type="InterPro" id="IPR008733">
    <property type="entry name" value="PEX11"/>
</dbReference>
<keyword evidence="1" id="KW-0962">Peroxisome biogenesis</keyword>
<evidence type="ECO:0000256" key="3">
    <source>
        <dbReference type="ARBA" id="ARBA00023140"/>
    </source>
</evidence>
<comment type="subcellular location">
    <subcellularLocation>
        <location evidence="4">Peroxisome membrane</location>
    </subcellularLocation>
</comment>
<evidence type="ECO:0000256" key="2">
    <source>
        <dbReference type="ARBA" id="ARBA00023136"/>
    </source>
</evidence>
<accession>A0A9P6X684</accession>
<keyword evidence="2" id="KW-0472">Membrane</keyword>
<dbReference type="PANTHER" id="PTHR12652">
    <property type="entry name" value="PEROXISOMAL BIOGENESIS FACTOR 11"/>
    <property type="match status" value="1"/>
</dbReference>
<comment type="caution">
    <text evidence="5">The sequence shown here is derived from an EMBL/GenBank/DDBJ whole genome shotgun (WGS) entry which is preliminary data.</text>
</comment>
<dbReference type="EMBL" id="JAANQT010001182">
    <property type="protein sequence ID" value="KAG1306211.1"/>
    <property type="molecule type" value="Genomic_DNA"/>
</dbReference>
<evidence type="ECO:0000256" key="4">
    <source>
        <dbReference type="ARBA" id="ARBA00046271"/>
    </source>
</evidence>
<dbReference type="OrthoDB" id="411017at2759"/>
<gene>
    <name evidence="5" type="ORF">G6F64_007771</name>
</gene>
<dbReference type="GO" id="GO:0005778">
    <property type="term" value="C:peroxisomal membrane"/>
    <property type="evidence" value="ECO:0007669"/>
    <property type="project" value="UniProtKB-SubCell"/>
</dbReference>
<dbReference type="GO" id="GO:0016559">
    <property type="term" value="P:peroxisome fission"/>
    <property type="evidence" value="ECO:0007669"/>
    <property type="project" value="InterPro"/>
</dbReference>
<dbReference type="Proteomes" id="UP000716291">
    <property type="component" value="Unassembled WGS sequence"/>
</dbReference>
<dbReference type="AlphaFoldDB" id="A0A9P6X684"/>